<feature type="transmembrane region" description="Helical" evidence="5">
    <location>
        <begin position="17"/>
        <end position="36"/>
    </location>
</feature>
<dbReference type="AlphaFoldDB" id="A0A1E7F1L5"/>
<feature type="region of interest" description="Disordered" evidence="4">
    <location>
        <begin position="95"/>
        <end position="136"/>
    </location>
</feature>
<evidence type="ECO:0000256" key="5">
    <source>
        <dbReference type="SAM" id="Phobius"/>
    </source>
</evidence>
<dbReference type="InParanoid" id="A0A1E7F1L5"/>
<organism evidence="6 7">
    <name type="scientific">Fragilariopsis cylindrus CCMP1102</name>
    <dbReference type="NCBI Taxonomy" id="635003"/>
    <lineage>
        <taxon>Eukaryota</taxon>
        <taxon>Sar</taxon>
        <taxon>Stramenopiles</taxon>
        <taxon>Ochrophyta</taxon>
        <taxon>Bacillariophyta</taxon>
        <taxon>Bacillariophyceae</taxon>
        <taxon>Bacillariophycidae</taxon>
        <taxon>Bacillariales</taxon>
        <taxon>Bacillariaceae</taxon>
        <taxon>Fragilariopsis</taxon>
    </lineage>
</organism>
<dbReference type="InterPro" id="IPR027417">
    <property type="entry name" value="P-loop_NTPase"/>
</dbReference>
<dbReference type="PANTHER" id="PTHR10605">
    <property type="entry name" value="HEPARAN SULFATE SULFOTRANSFERASE"/>
    <property type="match status" value="1"/>
</dbReference>
<dbReference type="Proteomes" id="UP000095751">
    <property type="component" value="Unassembled WGS sequence"/>
</dbReference>
<evidence type="ECO:0000256" key="1">
    <source>
        <dbReference type="ARBA" id="ARBA00022679"/>
    </source>
</evidence>
<dbReference type="KEGG" id="fcy:FRACYDRAFT_245119"/>
<gene>
    <name evidence="6" type="ORF">FRACYDRAFT_245119</name>
</gene>
<keyword evidence="7" id="KW-1185">Reference proteome</keyword>
<dbReference type="SUPFAM" id="SSF52540">
    <property type="entry name" value="P-loop containing nucleoside triphosphate hydrolases"/>
    <property type="match status" value="1"/>
</dbReference>
<evidence type="ECO:0000313" key="7">
    <source>
        <dbReference type="Proteomes" id="UP000095751"/>
    </source>
</evidence>
<feature type="active site" description="For sulfotransferase activity" evidence="2">
    <location>
        <position position="162"/>
    </location>
</feature>
<keyword evidence="5" id="KW-0812">Transmembrane</keyword>
<keyword evidence="5" id="KW-1133">Transmembrane helix</keyword>
<name>A0A1E7F1L5_9STRA</name>
<dbReference type="Gene3D" id="3.40.50.300">
    <property type="entry name" value="P-loop containing nucleotide triphosphate hydrolases"/>
    <property type="match status" value="2"/>
</dbReference>
<dbReference type="PANTHER" id="PTHR10605:SF56">
    <property type="entry name" value="BIFUNCTIONAL HEPARAN SULFATE N-DEACETYLASE_N-SULFOTRANSFERASE"/>
    <property type="match status" value="1"/>
</dbReference>
<keyword evidence="6" id="KW-0378">Hydrolase</keyword>
<proteinExistence type="predicted"/>
<evidence type="ECO:0000256" key="3">
    <source>
        <dbReference type="PIRSR" id="PIRSR637359-2"/>
    </source>
</evidence>
<dbReference type="Pfam" id="PF13469">
    <property type="entry name" value="Sulfotransfer_3"/>
    <property type="match status" value="1"/>
</dbReference>
<dbReference type="GO" id="GO:0008146">
    <property type="term" value="F:sulfotransferase activity"/>
    <property type="evidence" value="ECO:0007669"/>
    <property type="project" value="InterPro"/>
</dbReference>
<evidence type="ECO:0000313" key="6">
    <source>
        <dbReference type="EMBL" id="OEU11994.1"/>
    </source>
</evidence>
<keyword evidence="1" id="KW-0808">Transferase</keyword>
<dbReference type="GO" id="GO:0016787">
    <property type="term" value="F:hydrolase activity"/>
    <property type="evidence" value="ECO:0007669"/>
    <property type="project" value="UniProtKB-KW"/>
</dbReference>
<dbReference type="InterPro" id="IPR037359">
    <property type="entry name" value="NST/OST"/>
</dbReference>
<evidence type="ECO:0000256" key="2">
    <source>
        <dbReference type="PIRSR" id="PIRSR637359-1"/>
    </source>
</evidence>
<feature type="compositionally biased region" description="Low complexity" evidence="4">
    <location>
        <begin position="119"/>
        <end position="136"/>
    </location>
</feature>
<keyword evidence="5" id="KW-0472">Membrane</keyword>
<sequence length="547" mass="63307">MAVIKGMNVVSMSIKKLAFILVLIAIFTNIILLLFYNHHHGDGDDANDVISVSTIDDGISKIASETVITSPSDLFRTSKQKQHKRPIRNHIMTMEHQQKQKQKQTIPQQKQKQRRKSTKTSSSTTHPCSYGSSSSNIYSENNRTKVTIPIKTPTFILIGVQKSGTTALLTHFSNHPQMLQTKRKFRREAHFFDTSWQTKVVKEFSKLGLKQANDKHCFALEQYMKLFEIDTILANSETLDHTTHTTNTNTNTNHHDEKSPLYTFEKTPSYFSSNPEIPKRIKQIVPWSKTILILRNPIDRLYSQYKMTIKDVYNLRKYSLEDMIYHELKAMGTTQLNMTSLNENQLPIPINGTYDSNAILSSVGGEQDLDAGIPIIASDYKMPSLLNFQNHPIPSNYWIPNKQQNNAAINKYSDKGPLGHQILIRKGLYSIQLKWWLKHYTVDDDLLIINYDDLLHDTYDVYLRILDFVNIPHPPNKLQNSSNTNSSNIGDTINYDMNNHKVREDQRKSDRPLKNETRRYLSEFYKPYNMELEKLLGPKWSLDKLNW</sequence>
<accession>A0A1E7F1L5</accession>
<dbReference type="EMBL" id="KV784366">
    <property type="protein sequence ID" value="OEU11994.1"/>
    <property type="molecule type" value="Genomic_DNA"/>
</dbReference>
<feature type="compositionally biased region" description="Basic and acidic residues" evidence="4">
    <location>
        <begin position="498"/>
        <end position="513"/>
    </location>
</feature>
<feature type="compositionally biased region" description="Polar residues" evidence="4">
    <location>
        <begin position="477"/>
        <end position="497"/>
    </location>
</feature>
<feature type="binding site" evidence="3">
    <location>
        <position position="303"/>
    </location>
    <ligand>
        <name>3'-phosphoadenylyl sulfate</name>
        <dbReference type="ChEBI" id="CHEBI:58339"/>
    </ligand>
</feature>
<dbReference type="OrthoDB" id="6129517at2759"/>
<protein>
    <submittedName>
        <fullName evidence="6">p-loop containing nucleoside triphosphate hydrolase protein</fullName>
    </submittedName>
</protein>
<feature type="region of interest" description="Disordered" evidence="4">
    <location>
        <begin position="477"/>
        <end position="513"/>
    </location>
</feature>
<reference evidence="6 7" key="1">
    <citation type="submission" date="2016-09" db="EMBL/GenBank/DDBJ databases">
        <title>Extensive genetic diversity and differential bi-allelic expression allows diatom success in the polar Southern Ocean.</title>
        <authorList>
            <consortium name="DOE Joint Genome Institute"/>
            <person name="Mock T."/>
            <person name="Otillar R.P."/>
            <person name="Strauss J."/>
            <person name="Dupont C."/>
            <person name="Frickenhaus S."/>
            <person name="Maumus F."/>
            <person name="Mcmullan M."/>
            <person name="Sanges R."/>
            <person name="Schmutz J."/>
            <person name="Toseland A."/>
            <person name="Valas R."/>
            <person name="Veluchamy A."/>
            <person name="Ward B.J."/>
            <person name="Allen A."/>
            <person name="Barry K."/>
            <person name="Falciatore A."/>
            <person name="Ferrante M."/>
            <person name="Fortunato A.E."/>
            <person name="Gloeckner G."/>
            <person name="Gruber A."/>
            <person name="Hipkin R."/>
            <person name="Janech M."/>
            <person name="Kroth P."/>
            <person name="Leese F."/>
            <person name="Lindquist E."/>
            <person name="Lyon B.R."/>
            <person name="Martin J."/>
            <person name="Mayer C."/>
            <person name="Parker M."/>
            <person name="Quesneville H."/>
            <person name="Raymond J."/>
            <person name="Uhlig C."/>
            <person name="Valentin K.U."/>
            <person name="Worden A.Z."/>
            <person name="Armbrust E.V."/>
            <person name="Bowler C."/>
            <person name="Green B."/>
            <person name="Moulton V."/>
            <person name="Van Oosterhout C."/>
            <person name="Grigoriev I."/>
        </authorList>
    </citation>
    <scope>NUCLEOTIDE SEQUENCE [LARGE SCALE GENOMIC DNA]</scope>
    <source>
        <strain evidence="6 7">CCMP1102</strain>
    </source>
</reference>
<feature type="binding site" evidence="3">
    <location>
        <position position="295"/>
    </location>
    <ligand>
        <name>3'-phosphoadenylyl sulfate</name>
        <dbReference type="ChEBI" id="CHEBI:58339"/>
    </ligand>
</feature>
<evidence type="ECO:0000256" key="4">
    <source>
        <dbReference type="SAM" id="MobiDB-lite"/>
    </source>
</evidence>